<evidence type="ECO:0000256" key="5">
    <source>
        <dbReference type="ARBA" id="ARBA00022801"/>
    </source>
</evidence>
<dbReference type="GO" id="GO:0004540">
    <property type="term" value="F:RNA nuclease activity"/>
    <property type="evidence" value="ECO:0007669"/>
    <property type="project" value="InterPro"/>
</dbReference>
<comment type="caution">
    <text evidence="6">The sequence shown here is derived from an EMBL/GenBank/DDBJ whole genome shotgun (WGS) entry which is preliminary data.</text>
</comment>
<dbReference type="OrthoDB" id="4829434at2"/>
<reference evidence="6 7" key="1">
    <citation type="submission" date="2018-06" db="EMBL/GenBank/DDBJ databases">
        <title>Draft Whole-Genome Sequence of the purple photosynthetic bacterium Rhodospeudomonas palustris XCP.</title>
        <authorList>
            <person name="Rayyan A."/>
            <person name="Meyer T.E."/>
            <person name="Kyndt J.A."/>
        </authorList>
    </citation>
    <scope>NUCLEOTIDE SEQUENCE [LARGE SCALE GENOMIC DNA]</scope>
    <source>
        <strain evidence="6 7">XCP</strain>
    </source>
</reference>
<keyword evidence="1" id="KW-0597">Phosphoprotein</keyword>
<gene>
    <name evidence="6" type="ORF">DNX69_07710</name>
</gene>
<evidence type="ECO:0000313" key="7">
    <source>
        <dbReference type="Proteomes" id="UP000248134"/>
    </source>
</evidence>
<evidence type="ECO:0000256" key="4">
    <source>
        <dbReference type="ARBA" id="ARBA00022741"/>
    </source>
</evidence>
<accession>A0A323UGH8</accession>
<dbReference type="AlphaFoldDB" id="A0A323UGH8"/>
<dbReference type="Pfam" id="PF01934">
    <property type="entry name" value="HepT-like"/>
    <property type="match status" value="1"/>
</dbReference>
<keyword evidence="5" id="KW-0378">Hydrolase</keyword>
<dbReference type="PANTHER" id="PTHR34139">
    <property type="entry name" value="UPF0331 PROTEIN MJ0127"/>
    <property type="match status" value="1"/>
</dbReference>
<dbReference type="PANTHER" id="PTHR34139:SF1">
    <property type="entry name" value="RNASE MJ1380-RELATED"/>
    <property type="match status" value="1"/>
</dbReference>
<keyword evidence="4" id="KW-0547">Nucleotide-binding</keyword>
<dbReference type="GO" id="GO:0016787">
    <property type="term" value="F:hydrolase activity"/>
    <property type="evidence" value="ECO:0007669"/>
    <property type="project" value="UniProtKB-KW"/>
</dbReference>
<protein>
    <recommendedName>
        <fullName evidence="8">DUF86 domain-containing protein</fullName>
    </recommendedName>
</protein>
<organism evidence="6 7">
    <name type="scientific">Rhodopseudomonas palustris</name>
    <dbReference type="NCBI Taxonomy" id="1076"/>
    <lineage>
        <taxon>Bacteria</taxon>
        <taxon>Pseudomonadati</taxon>
        <taxon>Pseudomonadota</taxon>
        <taxon>Alphaproteobacteria</taxon>
        <taxon>Hyphomicrobiales</taxon>
        <taxon>Nitrobacteraceae</taxon>
        <taxon>Rhodopseudomonas</taxon>
    </lineage>
</organism>
<dbReference type="InterPro" id="IPR051813">
    <property type="entry name" value="HepT_RNase_toxin"/>
</dbReference>
<dbReference type="GO" id="GO:0000166">
    <property type="term" value="F:nucleotide binding"/>
    <property type="evidence" value="ECO:0007669"/>
    <property type="project" value="UniProtKB-KW"/>
</dbReference>
<evidence type="ECO:0008006" key="8">
    <source>
        <dbReference type="Google" id="ProtNLM"/>
    </source>
</evidence>
<evidence type="ECO:0000256" key="3">
    <source>
        <dbReference type="ARBA" id="ARBA00022722"/>
    </source>
</evidence>
<dbReference type="EMBL" id="QKQS01000013">
    <property type="protein sequence ID" value="PZA11915.1"/>
    <property type="molecule type" value="Genomic_DNA"/>
</dbReference>
<sequence>MPGRDRHCRTARSGRCRPHPDGSCAVAVSRRSVLDWLNDIIAWGERLEGHLAGVSYEGFLNDPKTQDAAAKCAEAIGVAANELAKLDPTLEARFPELQLGLAYRARNKLSHGYYMVEQQIVWTTVTISIPQTVAAARRAKYLF</sequence>
<dbReference type="Proteomes" id="UP000248134">
    <property type="component" value="Unassembled WGS sequence"/>
</dbReference>
<evidence type="ECO:0000313" key="6">
    <source>
        <dbReference type="EMBL" id="PZA11915.1"/>
    </source>
</evidence>
<name>A0A323UGH8_RHOPL</name>
<evidence type="ECO:0000256" key="1">
    <source>
        <dbReference type="ARBA" id="ARBA00022553"/>
    </source>
</evidence>
<keyword evidence="2" id="KW-1277">Toxin-antitoxin system</keyword>
<evidence type="ECO:0000256" key="2">
    <source>
        <dbReference type="ARBA" id="ARBA00022649"/>
    </source>
</evidence>
<dbReference type="GO" id="GO:0110001">
    <property type="term" value="C:toxin-antitoxin complex"/>
    <property type="evidence" value="ECO:0007669"/>
    <property type="project" value="InterPro"/>
</dbReference>
<dbReference type="InterPro" id="IPR008201">
    <property type="entry name" value="HepT-like"/>
</dbReference>
<proteinExistence type="predicted"/>
<keyword evidence="3" id="KW-0540">Nuclease</keyword>